<dbReference type="InterPro" id="IPR013783">
    <property type="entry name" value="Ig-like_fold"/>
</dbReference>
<feature type="domain" description="Fibronectin type-III" evidence="3">
    <location>
        <begin position="108"/>
        <end position="212"/>
    </location>
</feature>
<dbReference type="Proteomes" id="UP001151699">
    <property type="component" value="Chromosome X"/>
</dbReference>
<dbReference type="InterPro" id="IPR013151">
    <property type="entry name" value="Immunoglobulin_dom"/>
</dbReference>
<name>A0A9Q0MWF9_9DIPT</name>
<accession>A0A9Q0MWF9</accession>
<protein>
    <recommendedName>
        <fullName evidence="6">Ig-like domain-containing protein</fullName>
    </recommendedName>
</protein>
<dbReference type="PROSITE" id="PS50835">
    <property type="entry name" value="IG_LIKE"/>
    <property type="match status" value="1"/>
</dbReference>
<dbReference type="CDD" id="cd00063">
    <property type="entry name" value="FN3"/>
    <property type="match status" value="1"/>
</dbReference>
<proteinExistence type="predicted"/>
<evidence type="ECO:0000256" key="1">
    <source>
        <dbReference type="SAM" id="Phobius"/>
    </source>
</evidence>
<dbReference type="OrthoDB" id="6266590at2759"/>
<dbReference type="SMART" id="SM00408">
    <property type="entry name" value="IGc2"/>
    <property type="match status" value="1"/>
</dbReference>
<dbReference type="CDD" id="cd00096">
    <property type="entry name" value="Ig"/>
    <property type="match status" value="1"/>
</dbReference>
<dbReference type="SUPFAM" id="SSF49265">
    <property type="entry name" value="Fibronectin type III"/>
    <property type="match status" value="1"/>
</dbReference>
<evidence type="ECO:0000259" key="2">
    <source>
        <dbReference type="PROSITE" id="PS50835"/>
    </source>
</evidence>
<dbReference type="SUPFAM" id="SSF48726">
    <property type="entry name" value="Immunoglobulin"/>
    <property type="match status" value="1"/>
</dbReference>
<dbReference type="InterPro" id="IPR003961">
    <property type="entry name" value="FN3_dom"/>
</dbReference>
<evidence type="ECO:0000313" key="5">
    <source>
        <dbReference type="Proteomes" id="UP001151699"/>
    </source>
</evidence>
<comment type="caution">
    <text evidence="4">The sequence shown here is derived from an EMBL/GenBank/DDBJ whole genome shotgun (WGS) entry which is preliminary data.</text>
</comment>
<dbReference type="AlphaFoldDB" id="A0A9Q0MWF9"/>
<keyword evidence="1" id="KW-1133">Transmembrane helix</keyword>
<sequence length="318" mass="36279">MSVLSVITLTVKYNEYIIDMGKNATIPCTNEKSTIWIKESHMERRQFHGGSDLLLRNVTTRDAGTYTCLISTSSIDASTFLNGSAVMYQNLDDTYVEAMKANVVIRTVPGPVSRLSLRISTILGVLMWEFKKNMSGGYPLKSFTAEFRRTAYSNESLRKWERLDPINIAPNVRYMEVYHLSPNTTYEFRIWGNNYLGSGEIVNTIITTLPEIGDEELIRILLRDVKEFDKNVWTYAVSIVIGAMIILGLSVCFMLLRDCYEEDERSEDEWETLDLIPNIILNPGFFEPDDPDNPSPPYSRTIIFGEDELSSSDTIKRL</sequence>
<dbReference type="InterPro" id="IPR036179">
    <property type="entry name" value="Ig-like_dom_sf"/>
</dbReference>
<keyword evidence="5" id="KW-1185">Reference proteome</keyword>
<dbReference type="Pfam" id="PF00047">
    <property type="entry name" value="ig"/>
    <property type="match status" value="1"/>
</dbReference>
<dbReference type="InterPro" id="IPR036116">
    <property type="entry name" value="FN3_sf"/>
</dbReference>
<keyword evidence="1" id="KW-0472">Membrane</keyword>
<feature type="domain" description="Ig-like" evidence="2">
    <location>
        <begin position="36"/>
        <end position="78"/>
    </location>
</feature>
<dbReference type="InterPro" id="IPR007110">
    <property type="entry name" value="Ig-like_dom"/>
</dbReference>
<reference evidence="4" key="1">
    <citation type="submission" date="2022-07" db="EMBL/GenBank/DDBJ databases">
        <authorList>
            <person name="Trinca V."/>
            <person name="Uliana J.V.C."/>
            <person name="Torres T.T."/>
            <person name="Ward R.J."/>
            <person name="Monesi N."/>
        </authorList>
    </citation>
    <scope>NUCLEOTIDE SEQUENCE</scope>
    <source>
        <strain evidence="4">HSMRA1968</strain>
        <tissue evidence="4">Whole embryos</tissue>
    </source>
</reference>
<evidence type="ECO:0000313" key="4">
    <source>
        <dbReference type="EMBL" id="KAJ6639115.1"/>
    </source>
</evidence>
<dbReference type="EMBL" id="WJQU01000003">
    <property type="protein sequence ID" value="KAJ6639115.1"/>
    <property type="molecule type" value="Genomic_DNA"/>
</dbReference>
<organism evidence="4 5">
    <name type="scientific">Pseudolycoriella hygida</name>
    <dbReference type="NCBI Taxonomy" id="35572"/>
    <lineage>
        <taxon>Eukaryota</taxon>
        <taxon>Metazoa</taxon>
        <taxon>Ecdysozoa</taxon>
        <taxon>Arthropoda</taxon>
        <taxon>Hexapoda</taxon>
        <taxon>Insecta</taxon>
        <taxon>Pterygota</taxon>
        <taxon>Neoptera</taxon>
        <taxon>Endopterygota</taxon>
        <taxon>Diptera</taxon>
        <taxon>Nematocera</taxon>
        <taxon>Sciaroidea</taxon>
        <taxon>Sciaridae</taxon>
        <taxon>Pseudolycoriella</taxon>
    </lineage>
</organism>
<evidence type="ECO:0008006" key="6">
    <source>
        <dbReference type="Google" id="ProtNLM"/>
    </source>
</evidence>
<feature type="transmembrane region" description="Helical" evidence="1">
    <location>
        <begin position="232"/>
        <end position="256"/>
    </location>
</feature>
<dbReference type="InterPro" id="IPR003598">
    <property type="entry name" value="Ig_sub2"/>
</dbReference>
<keyword evidence="1" id="KW-0812">Transmembrane</keyword>
<evidence type="ECO:0000259" key="3">
    <source>
        <dbReference type="PROSITE" id="PS50853"/>
    </source>
</evidence>
<dbReference type="PROSITE" id="PS50853">
    <property type="entry name" value="FN3"/>
    <property type="match status" value="1"/>
</dbReference>
<gene>
    <name evidence="4" type="ORF">Bhyg_11854</name>
</gene>
<dbReference type="Gene3D" id="2.60.40.10">
    <property type="entry name" value="Immunoglobulins"/>
    <property type="match status" value="2"/>
</dbReference>